<comment type="similarity">
    <text evidence="1">Belongs to the GatC family.</text>
</comment>
<dbReference type="NCBIfam" id="TIGR00135">
    <property type="entry name" value="gatC"/>
    <property type="match status" value="1"/>
</dbReference>
<keyword evidence="1" id="KW-0648">Protein biosynthesis</keyword>
<keyword evidence="1" id="KW-0436">Ligase</keyword>
<organism evidence="2 3">
    <name type="scientific">Fraserbacteria sp. (strain RBG_16_55_9)</name>
    <dbReference type="NCBI Taxonomy" id="1817864"/>
    <lineage>
        <taxon>Bacteria</taxon>
        <taxon>Candidatus Fraseribacteriota</taxon>
    </lineage>
</organism>
<comment type="function">
    <text evidence="1">Allows the formation of correctly charged Asn-tRNA(Asn) or Gln-tRNA(Gln) through the transamidation of misacylated Asp-tRNA(Asn) or Glu-tRNA(Gln) in organisms which lack either or both of asparaginyl-tRNA or glutaminyl-tRNA synthetases. The reaction takes place in the presence of glutamine and ATP through an activated phospho-Asp-tRNA(Asn) or phospho-Glu-tRNA(Gln).</text>
</comment>
<comment type="catalytic activity">
    <reaction evidence="1">
        <text>L-aspartyl-tRNA(Asn) + L-glutamine + ATP + H2O = L-asparaginyl-tRNA(Asn) + L-glutamate + ADP + phosphate + 2 H(+)</text>
        <dbReference type="Rhea" id="RHEA:14513"/>
        <dbReference type="Rhea" id="RHEA-COMP:9674"/>
        <dbReference type="Rhea" id="RHEA-COMP:9677"/>
        <dbReference type="ChEBI" id="CHEBI:15377"/>
        <dbReference type="ChEBI" id="CHEBI:15378"/>
        <dbReference type="ChEBI" id="CHEBI:29985"/>
        <dbReference type="ChEBI" id="CHEBI:30616"/>
        <dbReference type="ChEBI" id="CHEBI:43474"/>
        <dbReference type="ChEBI" id="CHEBI:58359"/>
        <dbReference type="ChEBI" id="CHEBI:78515"/>
        <dbReference type="ChEBI" id="CHEBI:78516"/>
        <dbReference type="ChEBI" id="CHEBI:456216"/>
    </reaction>
</comment>
<dbReference type="Pfam" id="PF02686">
    <property type="entry name" value="GatC"/>
    <property type="match status" value="1"/>
</dbReference>
<dbReference type="GO" id="GO:0005524">
    <property type="term" value="F:ATP binding"/>
    <property type="evidence" value="ECO:0007669"/>
    <property type="project" value="UniProtKB-KW"/>
</dbReference>
<name>A0A1F5UWL5_FRAXR</name>
<proteinExistence type="inferred from homology"/>
<dbReference type="GO" id="GO:0006412">
    <property type="term" value="P:translation"/>
    <property type="evidence" value="ECO:0007669"/>
    <property type="project" value="UniProtKB-UniRule"/>
</dbReference>
<dbReference type="GO" id="GO:0070681">
    <property type="term" value="P:glutaminyl-tRNAGln biosynthesis via transamidation"/>
    <property type="evidence" value="ECO:0007669"/>
    <property type="project" value="TreeGrafter"/>
</dbReference>
<dbReference type="SUPFAM" id="SSF141000">
    <property type="entry name" value="Glu-tRNAGln amidotransferase C subunit"/>
    <property type="match status" value="1"/>
</dbReference>
<dbReference type="InterPro" id="IPR036113">
    <property type="entry name" value="Asp/Glu-ADT_sf_sub_c"/>
</dbReference>
<dbReference type="InterPro" id="IPR003837">
    <property type="entry name" value="GatC"/>
</dbReference>
<dbReference type="HAMAP" id="MF_00122">
    <property type="entry name" value="GatC"/>
    <property type="match status" value="1"/>
</dbReference>
<dbReference type="AlphaFoldDB" id="A0A1F5UWL5"/>
<evidence type="ECO:0000313" key="2">
    <source>
        <dbReference type="EMBL" id="OGF55545.1"/>
    </source>
</evidence>
<keyword evidence="2" id="KW-0808">Transferase</keyword>
<dbReference type="GO" id="GO:0006450">
    <property type="term" value="P:regulation of translational fidelity"/>
    <property type="evidence" value="ECO:0007669"/>
    <property type="project" value="InterPro"/>
</dbReference>
<protein>
    <recommendedName>
        <fullName evidence="1">Aspartyl/glutamyl-tRNA(Asn/Gln) amidotransferase subunit C</fullName>
        <shortName evidence="1">Asp/Glu-ADT subunit C</shortName>
        <ecNumber evidence="1">6.3.5.-</ecNumber>
    </recommendedName>
</protein>
<dbReference type="PANTHER" id="PTHR15004">
    <property type="entry name" value="GLUTAMYL-TRNA(GLN) AMIDOTRANSFERASE SUBUNIT C, MITOCHONDRIAL"/>
    <property type="match status" value="1"/>
</dbReference>
<dbReference type="EC" id="6.3.5.-" evidence="1"/>
<evidence type="ECO:0000313" key="3">
    <source>
        <dbReference type="Proteomes" id="UP000179157"/>
    </source>
</evidence>
<evidence type="ECO:0000256" key="1">
    <source>
        <dbReference type="HAMAP-Rule" id="MF_00122"/>
    </source>
</evidence>
<dbReference type="Gene3D" id="1.10.20.60">
    <property type="entry name" value="Glu-tRNAGln amidotransferase C subunit, N-terminal domain"/>
    <property type="match status" value="1"/>
</dbReference>
<sequence>MGLISREEVLHIAKLAKLHLSEDEIKTYQEQLGRILEYFKKLEELDTSNVEPMKHILNVHNVFRADEPRPSVPPEEALKNAPQRRGNFFEVPKVIDKGV</sequence>
<dbReference type="PANTHER" id="PTHR15004:SF0">
    <property type="entry name" value="GLUTAMYL-TRNA(GLN) AMIDOTRANSFERASE SUBUNIT C, MITOCHONDRIAL"/>
    <property type="match status" value="1"/>
</dbReference>
<dbReference type="GO" id="GO:0016740">
    <property type="term" value="F:transferase activity"/>
    <property type="evidence" value="ECO:0007669"/>
    <property type="project" value="UniProtKB-KW"/>
</dbReference>
<keyword evidence="1" id="KW-0547">Nucleotide-binding</keyword>
<comment type="catalytic activity">
    <reaction evidence="1">
        <text>L-glutamyl-tRNA(Gln) + L-glutamine + ATP + H2O = L-glutaminyl-tRNA(Gln) + L-glutamate + ADP + phosphate + H(+)</text>
        <dbReference type="Rhea" id="RHEA:17521"/>
        <dbReference type="Rhea" id="RHEA-COMP:9681"/>
        <dbReference type="Rhea" id="RHEA-COMP:9684"/>
        <dbReference type="ChEBI" id="CHEBI:15377"/>
        <dbReference type="ChEBI" id="CHEBI:15378"/>
        <dbReference type="ChEBI" id="CHEBI:29985"/>
        <dbReference type="ChEBI" id="CHEBI:30616"/>
        <dbReference type="ChEBI" id="CHEBI:43474"/>
        <dbReference type="ChEBI" id="CHEBI:58359"/>
        <dbReference type="ChEBI" id="CHEBI:78520"/>
        <dbReference type="ChEBI" id="CHEBI:78521"/>
        <dbReference type="ChEBI" id="CHEBI:456216"/>
    </reaction>
</comment>
<keyword evidence="1" id="KW-0067">ATP-binding</keyword>
<dbReference type="Proteomes" id="UP000179157">
    <property type="component" value="Unassembled WGS sequence"/>
</dbReference>
<accession>A0A1F5UWL5</accession>
<dbReference type="STRING" id="1817864.A2Z21_02660"/>
<dbReference type="GO" id="GO:0050566">
    <property type="term" value="F:asparaginyl-tRNA synthase (glutamine-hydrolyzing) activity"/>
    <property type="evidence" value="ECO:0007669"/>
    <property type="project" value="RHEA"/>
</dbReference>
<gene>
    <name evidence="1" type="primary">gatC</name>
    <name evidence="2" type="ORF">A2Z21_02660</name>
</gene>
<reference evidence="2 3" key="1">
    <citation type="journal article" date="2016" name="Nat. Commun.">
        <title>Thousands of microbial genomes shed light on interconnected biogeochemical processes in an aquifer system.</title>
        <authorList>
            <person name="Anantharaman K."/>
            <person name="Brown C.T."/>
            <person name="Hug L.A."/>
            <person name="Sharon I."/>
            <person name="Castelle C.J."/>
            <person name="Probst A.J."/>
            <person name="Thomas B.C."/>
            <person name="Singh A."/>
            <person name="Wilkins M.J."/>
            <person name="Karaoz U."/>
            <person name="Brodie E.L."/>
            <person name="Williams K.H."/>
            <person name="Hubbard S.S."/>
            <person name="Banfield J.F."/>
        </authorList>
    </citation>
    <scope>NUCLEOTIDE SEQUENCE [LARGE SCALE GENOMIC DNA]</scope>
    <source>
        <strain evidence="3">RBG_16_55_9</strain>
    </source>
</reference>
<dbReference type="GO" id="GO:0050567">
    <property type="term" value="F:glutaminyl-tRNA synthase (glutamine-hydrolyzing) activity"/>
    <property type="evidence" value="ECO:0007669"/>
    <property type="project" value="UniProtKB-UniRule"/>
</dbReference>
<comment type="subunit">
    <text evidence="1">Heterotrimer of A, B and C subunits.</text>
</comment>
<dbReference type="EMBL" id="MFGX01000055">
    <property type="protein sequence ID" value="OGF55545.1"/>
    <property type="molecule type" value="Genomic_DNA"/>
</dbReference>
<comment type="caution">
    <text evidence="2">The sequence shown here is derived from an EMBL/GenBank/DDBJ whole genome shotgun (WGS) entry which is preliminary data.</text>
</comment>